<dbReference type="PROSITE" id="PS51840">
    <property type="entry name" value="C2_NT"/>
    <property type="match status" value="1"/>
</dbReference>
<reference evidence="2" key="1">
    <citation type="submission" date="2024-03" db="EMBL/GenBank/DDBJ databases">
        <title>WGS assembly of Saponaria officinalis var. Norfolk2.</title>
        <authorList>
            <person name="Jenkins J."/>
            <person name="Shu S."/>
            <person name="Grimwood J."/>
            <person name="Barry K."/>
            <person name="Goodstein D."/>
            <person name="Schmutz J."/>
            <person name="Leebens-Mack J."/>
            <person name="Osbourn A."/>
        </authorList>
    </citation>
    <scope>NUCLEOTIDE SEQUENCE [LARGE SCALE GENOMIC DNA]</scope>
    <source>
        <strain evidence="2">JIC</strain>
    </source>
</reference>
<gene>
    <name evidence="2" type="ORF">RND81_08G191400</name>
</gene>
<evidence type="ECO:0000259" key="1">
    <source>
        <dbReference type="PROSITE" id="PS51840"/>
    </source>
</evidence>
<organism evidence="2 3">
    <name type="scientific">Saponaria officinalis</name>
    <name type="common">Common soapwort</name>
    <name type="synonym">Lychnis saponaria</name>
    <dbReference type="NCBI Taxonomy" id="3572"/>
    <lineage>
        <taxon>Eukaryota</taxon>
        <taxon>Viridiplantae</taxon>
        <taxon>Streptophyta</taxon>
        <taxon>Embryophyta</taxon>
        <taxon>Tracheophyta</taxon>
        <taxon>Spermatophyta</taxon>
        <taxon>Magnoliopsida</taxon>
        <taxon>eudicotyledons</taxon>
        <taxon>Gunneridae</taxon>
        <taxon>Pentapetalae</taxon>
        <taxon>Caryophyllales</taxon>
        <taxon>Caryophyllaceae</taxon>
        <taxon>Caryophylleae</taxon>
        <taxon>Saponaria</taxon>
    </lineage>
</organism>
<dbReference type="PANTHER" id="PTHR33414">
    <property type="entry name" value="PROTEIN PLASTID MOVEMENT IMPAIRED 1-RELATED 1"/>
    <property type="match status" value="1"/>
</dbReference>
<dbReference type="Proteomes" id="UP001443914">
    <property type="component" value="Unassembled WGS sequence"/>
</dbReference>
<dbReference type="EMBL" id="JBDFQZ010000008">
    <property type="protein sequence ID" value="KAK9699713.1"/>
    <property type="molecule type" value="Genomic_DNA"/>
</dbReference>
<dbReference type="PANTHER" id="PTHR33414:SF10">
    <property type="entry name" value="PROTEIN PLASTID MOVEMENT IMPAIRED 1-RELATED 2"/>
    <property type="match status" value="1"/>
</dbReference>
<keyword evidence="3" id="KW-1185">Reference proteome</keyword>
<sequence length="1061" mass="118184">MSVDFVDMMLSKFDYGNDCNNLSNVELLRDIEEISDALYVESKTQKNSVISSSNLRPNLGMKPQICDLKSRSKMGFNGEDELLREGNKHSSKWHWKPLKALSHIMHKKFACYFFCHVHCVENLPLNLDGNCVSVCLRRKDNVLTTRSLRISNGIVEFEETLMCKCTVYGAKNGHGNFMKYDPKHFLLCVSVLGVEVFDVGKHWVDLTRLLPLTLEELEKDKCSGKWSTSFKLEGKAKDATLQVSFGFLVTKDSLAELGSNIILPIVRNLEQNGFNRTSSVAECVSSKGNTSLRRVGSVPSSLTNSCSNSYDCLDVKYGWPKDVYDFTNSINMLYGKLEEEGINKPAKVDLVHERRESLEKAPNSLAEPKDDFGRSELDKGEFTVIEKGVESESTSEEMMMSYDSTFGDLDSSTVEVIDVADIFMVDGMSSDEDTKSGGKDVPCSIPSDLVEDKHSSLRIEELSELKGNCIDEKGLLDTQASLNFEPSDDFMSSEFEVKHKGNKLVKSLSLDDIAKAVAEDFCNMWQESTSTSPNSNANLESPRERLLRQFEEDMMTTSGSFFLGVDVLDEETEPDHVAPSISSTGYTFDSVDFSTVISKNMNQSVNHASRGKIQAKTLERLETQSLMQRWGLNEDAFLSSPHYSSGGFGSPIFVQSEEEEPIGLPPLGEDLEPLLQLKDGGLLRSMSPLLFKNAKNGGSLVMQASKPLVFAPELSSDIMDMLQGMVSIGSERLSKKLHSLLPLDELSGKIMQQLAWDASYDAVTNSRPCSAQNENDLKIDIETSSLLADCNSVSSNSTVNDMAQEYITNVDLSALALNSIEALIIEGLKIQSGMSNDDAPSSIRVKSVNKTDNCIDGLLDLSISLDEWLQLDSGMFSDENCVSDQTFKLLRAHHAKKLTDEEISQNKSGKNRLLGDKLTVGLLIQLRDPLRNYESVGTPMLGLIQMERVFEHMSVSSEFRLKEVHVAGLNTESDHTESWASKRQQQTGSRWLLASGLTQKPDSHFPKSRSLLRVSTQVLRKPWTRSFLWSISRPVQGPELDTKCSIWDFHTRNPDMIFPPA</sequence>
<evidence type="ECO:0000313" key="3">
    <source>
        <dbReference type="Proteomes" id="UP001443914"/>
    </source>
</evidence>
<feature type="domain" description="C2 NT-type" evidence="1">
    <location>
        <begin position="101"/>
        <end position="249"/>
    </location>
</feature>
<protein>
    <recommendedName>
        <fullName evidence="1">C2 NT-type domain-containing protein</fullName>
    </recommendedName>
</protein>
<name>A0AAW1J8N2_SAPOF</name>
<dbReference type="InterPro" id="IPR019448">
    <property type="entry name" value="NT-C2"/>
</dbReference>
<comment type="caution">
    <text evidence="2">The sequence shown here is derived from an EMBL/GenBank/DDBJ whole genome shotgun (WGS) entry which is preliminary data.</text>
</comment>
<dbReference type="InterPro" id="IPR048972">
    <property type="entry name" value="PMI1_PMIR1-2_C"/>
</dbReference>
<evidence type="ECO:0000313" key="2">
    <source>
        <dbReference type="EMBL" id="KAK9699713.1"/>
    </source>
</evidence>
<dbReference type="InterPro" id="IPR039614">
    <property type="entry name" value="PMI1-like"/>
</dbReference>
<accession>A0AAW1J8N2</accession>
<dbReference type="Pfam" id="PF21745">
    <property type="entry name" value="PMI1_PMIR1-2_C"/>
    <property type="match status" value="1"/>
</dbReference>
<dbReference type="AlphaFoldDB" id="A0AAW1J8N2"/>
<dbReference type="Pfam" id="PF10358">
    <property type="entry name" value="NT-C2"/>
    <property type="match status" value="1"/>
</dbReference>
<proteinExistence type="predicted"/>